<dbReference type="KEGG" id="nta:107762932"/>
<proteinExistence type="predicted"/>
<dbReference type="Pfam" id="PF00078">
    <property type="entry name" value="RVT_1"/>
    <property type="match status" value="1"/>
</dbReference>
<feature type="domain" description="Reverse transcriptase" evidence="1">
    <location>
        <begin position="82"/>
        <end position="311"/>
    </location>
</feature>
<dbReference type="OrthoDB" id="1937198at2759"/>
<dbReference type="InterPro" id="IPR052343">
    <property type="entry name" value="Retrotransposon-Effector_Assoc"/>
</dbReference>
<dbReference type="PANTHER" id="PTHR46890:SF28">
    <property type="entry name" value="REVERSE TRANSCRIPTASE DOMAIN-CONTAINING PROTEIN"/>
    <property type="match status" value="1"/>
</dbReference>
<dbReference type="AlphaFoldDB" id="A0A1S3XA71"/>
<dbReference type="SUPFAM" id="SSF56672">
    <property type="entry name" value="DNA/RNA polymerases"/>
    <property type="match status" value="1"/>
</dbReference>
<protein>
    <recommendedName>
        <fullName evidence="1">Reverse transcriptase domain-containing protein</fullName>
    </recommendedName>
</protein>
<dbReference type="RefSeq" id="XP_016436807.1">
    <property type="nucleotide sequence ID" value="XM_016581321.1"/>
</dbReference>
<sequence length="311" mass="34978">MEGNWVEGSNEIADAALNYFDHLFSADITVEDSNVLSVVKRVVTNEDNDDITIIPNLEEVKEVVFSIDPHSSPSSDGLTGKFINHGATLPKFFTHTYIIMLPKVEAPQSFSDIRPINLCNVSSKIIAKILNARLSKILPKIITQNQSGFVKGRAITENILLAQELVNDIGKPRKGANVVIKLDMAKAYDRVSWPFLCFMLRKLGFAEVWIDLIQRFISNNWYSIIVNGGRHGFFKSGRGLRQGDPLSLSLFILYAELLSQMLNNLYTNSRYKGYFMNDQGPKINHLSFANDTIIFSSSMKFSLQLTVKTFS</sequence>
<organism evidence="2">
    <name type="scientific">Nicotiana tabacum</name>
    <name type="common">Common tobacco</name>
    <dbReference type="NCBI Taxonomy" id="4097"/>
    <lineage>
        <taxon>Eukaryota</taxon>
        <taxon>Viridiplantae</taxon>
        <taxon>Streptophyta</taxon>
        <taxon>Embryophyta</taxon>
        <taxon>Tracheophyta</taxon>
        <taxon>Spermatophyta</taxon>
        <taxon>Magnoliopsida</taxon>
        <taxon>eudicotyledons</taxon>
        <taxon>Gunneridae</taxon>
        <taxon>Pentapetalae</taxon>
        <taxon>asterids</taxon>
        <taxon>lamiids</taxon>
        <taxon>Solanales</taxon>
        <taxon>Solanaceae</taxon>
        <taxon>Nicotianoideae</taxon>
        <taxon>Nicotianeae</taxon>
        <taxon>Nicotiana</taxon>
    </lineage>
</organism>
<reference evidence="2" key="1">
    <citation type="submission" date="2025-08" db="UniProtKB">
        <authorList>
            <consortium name="RefSeq"/>
        </authorList>
    </citation>
    <scope>IDENTIFICATION</scope>
</reference>
<accession>A0A1S3XA71</accession>
<evidence type="ECO:0000313" key="2">
    <source>
        <dbReference type="RefSeq" id="XP_016436807.1"/>
    </source>
</evidence>
<dbReference type="OMA" id="NWYSIIV"/>
<gene>
    <name evidence="2" type="primary">LOC107762932</name>
</gene>
<dbReference type="CDD" id="cd01650">
    <property type="entry name" value="RT_nLTR_like"/>
    <property type="match status" value="1"/>
</dbReference>
<dbReference type="PROSITE" id="PS50878">
    <property type="entry name" value="RT_POL"/>
    <property type="match status" value="1"/>
</dbReference>
<dbReference type="InterPro" id="IPR000477">
    <property type="entry name" value="RT_dom"/>
</dbReference>
<dbReference type="PANTHER" id="PTHR46890">
    <property type="entry name" value="NON-LTR RETROLELEMENT REVERSE TRANSCRIPTASE-LIKE PROTEIN-RELATED"/>
    <property type="match status" value="1"/>
</dbReference>
<dbReference type="PaxDb" id="4097-A0A1S3XA71"/>
<evidence type="ECO:0000259" key="1">
    <source>
        <dbReference type="PROSITE" id="PS50878"/>
    </source>
</evidence>
<name>A0A1S3XA71_TOBAC</name>
<dbReference type="InterPro" id="IPR043502">
    <property type="entry name" value="DNA/RNA_pol_sf"/>
</dbReference>